<dbReference type="Proteomes" id="UP000827549">
    <property type="component" value="Chromosome 5"/>
</dbReference>
<feature type="compositionally biased region" description="Pro residues" evidence="1">
    <location>
        <begin position="334"/>
        <end position="343"/>
    </location>
</feature>
<sequence length="383" mass="40166">MLTKLRLLAFATLVAPILADDTGKKWVPALPDYPVSDAVLGSSSLKRQTYTCLPPMPQYCSRTTCAPAGTQCCGALRFCYPGNYCLENGGPPPTKPSPPSQAPPSPSAPSASAPSSGPSKPPTNPNPPPPSQSAPKPPTPSNPPPGPSNPPNPNPSTPPKPPGKVSGMDGQHRRTVNLEDEIEWEASWETEISCDPSERGKRINTTGTGTWTITTGVAFSTVTDTDGGGGADLGFTFKPGGEDSGVELEQTFGLKVPPPEPGPNGTYDGIATGCAITYKYAIKWTAGIQSQEMELAYTIPEIMRRAAAFGLQINKIELFASLDDLNAAETAKPPTVPPTPSTPPGESAKPSDGATPSDTYTTKPDGKVCKVKPTGKARRRRDF</sequence>
<proteinExistence type="predicted"/>
<feature type="compositionally biased region" description="Pro residues" evidence="1">
    <location>
        <begin position="119"/>
        <end position="162"/>
    </location>
</feature>
<evidence type="ECO:0000313" key="4">
    <source>
        <dbReference type="Proteomes" id="UP000827549"/>
    </source>
</evidence>
<name>A0AAF0YBK1_9TREE</name>
<feature type="compositionally biased region" description="Low complexity" evidence="1">
    <location>
        <begin position="108"/>
        <end position="118"/>
    </location>
</feature>
<feature type="region of interest" description="Disordered" evidence="1">
    <location>
        <begin position="329"/>
        <end position="383"/>
    </location>
</feature>
<protein>
    <submittedName>
        <fullName evidence="3">Uncharacterized protein</fullName>
    </submittedName>
</protein>
<dbReference type="EMBL" id="CP086718">
    <property type="protein sequence ID" value="WOO83763.1"/>
    <property type="molecule type" value="Genomic_DNA"/>
</dbReference>
<feature type="signal peptide" evidence="2">
    <location>
        <begin position="1"/>
        <end position="19"/>
    </location>
</feature>
<accession>A0AAF0YBK1</accession>
<feature type="region of interest" description="Disordered" evidence="1">
    <location>
        <begin position="91"/>
        <end position="171"/>
    </location>
</feature>
<dbReference type="RefSeq" id="XP_062629789.1">
    <property type="nucleotide sequence ID" value="XM_062773805.1"/>
</dbReference>
<evidence type="ECO:0000256" key="1">
    <source>
        <dbReference type="SAM" id="MobiDB-lite"/>
    </source>
</evidence>
<dbReference type="GeneID" id="87810459"/>
<feature type="compositionally biased region" description="Basic residues" evidence="1">
    <location>
        <begin position="369"/>
        <end position="383"/>
    </location>
</feature>
<dbReference type="AlphaFoldDB" id="A0AAF0YBK1"/>
<keyword evidence="4" id="KW-1185">Reference proteome</keyword>
<dbReference type="PRINTS" id="PR01217">
    <property type="entry name" value="PRICHEXTENSN"/>
</dbReference>
<organism evidence="3 4">
    <name type="scientific">Vanrija pseudolonga</name>
    <dbReference type="NCBI Taxonomy" id="143232"/>
    <lineage>
        <taxon>Eukaryota</taxon>
        <taxon>Fungi</taxon>
        <taxon>Dikarya</taxon>
        <taxon>Basidiomycota</taxon>
        <taxon>Agaricomycotina</taxon>
        <taxon>Tremellomycetes</taxon>
        <taxon>Trichosporonales</taxon>
        <taxon>Trichosporonaceae</taxon>
        <taxon>Vanrija</taxon>
    </lineage>
</organism>
<evidence type="ECO:0000256" key="2">
    <source>
        <dbReference type="SAM" id="SignalP"/>
    </source>
</evidence>
<gene>
    <name evidence="3" type="ORF">LOC62_05G007286</name>
</gene>
<feature type="chain" id="PRO_5042046332" evidence="2">
    <location>
        <begin position="20"/>
        <end position="383"/>
    </location>
</feature>
<feature type="compositionally biased region" description="Pro residues" evidence="1">
    <location>
        <begin position="91"/>
        <end position="107"/>
    </location>
</feature>
<reference evidence="3" key="1">
    <citation type="submission" date="2023-10" db="EMBL/GenBank/DDBJ databases">
        <authorList>
            <person name="Noh H."/>
        </authorList>
    </citation>
    <scope>NUCLEOTIDE SEQUENCE</scope>
    <source>
        <strain evidence="3">DUCC4014</strain>
    </source>
</reference>
<keyword evidence="2" id="KW-0732">Signal</keyword>
<evidence type="ECO:0000313" key="3">
    <source>
        <dbReference type="EMBL" id="WOO83763.1"/>
    </source>
</evidence>